<gene>
    <name evidence="3" type="ORF">TRFO_10359</name>
</gene>
<dbReference type="Proteomes" id="UP000179807">
    <property type="component" value="Unassembled WGS sequence"/>
</dbReference>
<dbReference type="GeneID" id="94830116"/>
<reference evidence="3" key="1">
    <citation type="submission" date="2016-10" db="EMBL/GenBank/DDBJ databases">
        <authorList>
            <person name="Benchimol M."/>
            <person name="Almeida L.G."/>
            <person name="Vasconcelos A.T."/>
            <person name="Perreira-Neves A."/>
            <person name="Rosa I.A."/>
            <person name="Tasca T."/>
            <person name="Bogo M.R."/>
            <person name="de Souza W."/>
        </authorList>
    </citation>
    <scope>NUCLEOTIDE SEQUENCE [LARGE SCALE GENOMIC DNA]</scope>
    <source>
        <strain evidence="3">K</strain>
    </source>
</reference>
<evidence type="ECO:0000313" key="4">
    <source>
        <dbReference type="Proteomes" id="UP000179807"/>
    </source>
</evidence>
<feature type="region of interest" description="Disordered" evidence="1">
    <location>
        <begin position="1"/>
        <end position="24"/>
    </location>
</feature>
<comment type="caution">
    <text evidence="3">The sequence shown here is derived from an EMBL/GenBank/DDBJ whole genome shotgun (WGS) entry which is preliminary data.</text>
</comment>
<dbReference type="EMBL" id="MLAK01001226">
    <property type="protein sequence ID" value="OHS95716.1"/>
    <property type="molecule type" value="Genomic_DNA"/>
</dbReference>
<proteinExistence type="predicted"/>
<name>A0A1J4JEM7_9EUKA</name>
<feature type="domain" description="AIR9-like A9" evidence="2">
    <location>
        <begin position="413"/>
        <end position="485"/>
    </location>
</feature>
<evidence type="ECO:0000259" key="2">
    <source>
        <dbReference type="Pfam" id="PF23197"/>
    </source>
</evidence>
<evidence type="ECO:0000313" key="3">
    <source>
        <dbReference type="EMBL" id="OHS95716.1"/>
    </source>
</evidence>
<sequence>MHKTPTRIPQPGASKTPKKSSQITSDLNSTAKVEGKISFFSELASQRHARILRLSGSNINSFQGLKNFPNVRIINLQNNPVDFTLMSVLVAFRSLSIQTVSGVPVEHDDHVNSFNYSGLVTHALRQGMDPSLVDEDPSLAFTNALDFLHQYPDLYIINDQKITVKVKGDLYTWYILDEEFQWRPIEGELNTIVNPMNFPLRCEIKNASFGKGESQQVLKSMSVLIPEHDKCYHMFCELSGNAAEGDIISVKAPLSSTIEWKHLEDDSLIRSGTLVLPLTPDDVGHNIVCEVTPGPELPSTRLISSEVKPGEFRFKSLRLQGQLVENDEIEFDISTKGTRATFKGIRILRSARHGDWENIAFIQRAEDGALKYKLTVQDIGCVIRAVCITEGGGPPLMLTSSERVQPSAPRFTSGNIFGSMLVGMPIFAIANYEGGVQGNCRYEWSIGGSKSRPVIVPSDADTGKKISCIMTPIRSDGSIGQPIEVTNNKPITNNAKPMVERFLAFHKRTRTGKLQMSFVEKRPSEQLFVIHEKETIIVSTACDWAVVDSKGIHTIGQSKVFTAETEYIKGIVVLFTDTFFAIAGVIEAATPTANDVSIVCDKASAFLSASYLYSGGIEGRSIIQWNRNEGRGEVVAAFGKSFHIGLVDRGCTFRAIVTPVSLDGKRGVPTPSEPFLIDDSCITTDEKPVLTILPPDVVLYDTEINVVFQEDPMPDPEHIAYAVTSLPLTNRHKVIWQINNRTVKEGNSFTPSVNDIGKVIKICVIDRIRKETISSVDLPPVDSEDPSVENVRLTIEKVQNDEKKWVNRVTVFADFHGGIEGKSIIIWKGIKPGETEETECARNNRKWIEINETWDNAKIGVEYIPMNTTSDNPGHSVRSEFYTVPPLNTKPPKEVGIKSHRIVPNKEYTQLTCEVETIGKCSVLYDWGYIFENERQYTDETTKVHKIVQDDFEFPLFCGLRVLDDKNRPIAEEFCDLLDTASPLFDPKVFKATIMPAEKPTDVKQDKNQEKELLFTHGQELKVVLNDYQGPPITSKSVRWERKFGDSWKKIIESETYTTTMNDFNCDIRAVINIVVKHRVLDKPRSCEYTTPEVRVSGKNKIIRRMAKALKRTKRAVFEARMPLGEKVTILFENGNLILKNGANILLRSPFPTVALEIYDSQPSTLALRARHGYNTELTFSEKKMSGGTKFSAAQTRELFYRALNRFQKGR</sequence>
<dbReference type="RefSeq" id="XP_068348853.1">
    <property type="nucleotide sequence ID" value="XM_068495412.1"/>
</dbReference>
<accession>A0A1J4JEM7</accession>
<evidence type="ECO:0000256" key="1">
    <source>
        <dbReference type="SAM" id="MobiDB-lite"/>
    </source>
</evidence>
<dbReference type="InterPro" id="IPR056284">
    <property type="entry name" value="AIR9-like_A9"/>
</dbReference>
<dbReference type="AlphaFoldDB" id="A0A1J4JEM7"/>
<dbReference type="Pfam" id="PF23197">
    <property type="entry name" value="IG_AIR9"/>
    <property type="match status" value="1"/>
</dbReference>
<organism evidence="3 4">
    <name type="scientific">Tritrichomonas foetus</name>
    <dbReference type="NCBI Taxonomy" id="1144522"/>
    <lineage>
        <taxon>Eukaryota</taxon>
        <taxon>Metamonada</taxon>
        <taxon>Parabasalia</taxon>
        <taxon>Tritrichomonadida</taxon>
        <taxon>Tritrichomonadidae</taxon>
        <taxon>Tritrichomonas</taxon>
    </lineage>
</organism>
<dbReference type="VEuPathDB" id="TrichDB:TRFO_10359"/>
<dbReference type="OrthoDB" id="1904536at2759"/>
<keyword evidence="4" id="KW-1185">Reference proteome</keyword>
<protein>
    <recommendedName>
        <fullName evidence="2">AIR9-like A9 domain-containing protein</fullName>
    </recommendedName>
</protein>